<feature type="binding site" evidence="15">
    <location>
        <position position="167"/>
    </location>
    <ligand>
        <name>DNA</name>
        <dbReference type="ChEBI" id="CHEBI:16991"/>
    </ligand>
</feature>
<dbReference type="InterPro" id="IPR000214">
    <property type="entry name" value="Znf_DNA_glyclase/AP_lyase"/>
</dbReference>
<keyword evidence="8 15" id="KW-0862">Zinc</keyword>
<dbReference type="SUPFAM" id="SSF57716">
    <property type="entry name" value="Glucocorticoid receptor-like (DNA-binding domain)"/>
    <property type="match status" value="1"/>
</dbReference>
<dbReference type="GO" id="GO:0006284">
    <property type="term" value="P:base-excision repair"/>
    <property type="evidence" value="ECO:0007669"/>
    <property type="project" value="InterPro"/>
</dbReference>
<sequence>MPELPEVEIIRRNLTPIMNNMILTNVCLHRKNLRFDFPPNFSSTVLGKKIINISRRAKYLLFELEDNLSIIVHLGMTGSFTIERSESISSCTKPTKDPRHNHVTIDLTDDTKTKKYRIIYNDPRRFGFMDLVETSLKHQHPYLRELGPEPTDKKFNASYLAYHFHKRNNNLKNALLNQKIVAGLGNIYVCEALWRAKLSPIRSTKSLVQKHEDSKDLISILIQEIKTVLIDAINAGGSSLRDYVHVDGSTGSFQNALSVYGKAGEPCLSNCGQTINRIVQAGRSTFYCTYCQK</sequence>
<name>A0A0G3I934_LIBAF</name>
<dbReference type="GO" id="GO:0003684">
    <property type="term" value="F:damaged DNA binding"/>
    <property type="evidence" value="ECO:0007669"/>
    <property type="project" value="InterPro"/>
</dbReference>
<feature type="binding site" evidence="15">
    <location>
        <position position="124"/>
    </location>
    <ligand>
        <name>DNA</name>
        <dbReference type="ChEBI" id="CHEBI:16991"/>
    </ligand>
</feature>
<dbReference type="InterPro" id="IPR012319">
    <property type="entry name" value="FPG_cat"/>
</dbReference>
<dbReference type="InterPro" id="IPR015886">
    <property type="entry name" value="H2TH_FPG"/>
</dbReference>
<feature type="domain" description="FPG-type" evidence="16">
    <location>
        <begin position="258"/>
        <end position="293"/>
    </location>
</feature>
<dbReference type="RefSeq" id="WP_047264287.1">
    <property type="nucleotide sequence ID" value="NZ_CP004021.1"/>
</dbReference>
<dbReference type="Gene3D" id="1.10.8.50">
    <property type="match status" value="1"/>
</dbReference>
<dbReference type="FunFam" id="1.10.8.50:FF:000003">
    <property type="entry name" value="Formamidopyrimidine-DNA glycosylase"/>
    <property type="match status" value="1"/>
</dbReference>
<dbReference type="OrthoDB" id="9800855at2"/>
<reference evidence="18 19" key="1">
    <citation type="journal article" date="2015" name="Genome Announc.">
        <title>Complete Genome Sequence of 'Candidatus Liberibacter africanus,' a Bacterium Associated with Citrus Huanglongbing.</title>
        <authorList>
            <person name="Lin H."/>
            <person name="Pietersen G."/>
            <person name="Han C."/>
            <person name="Read D.A."/>
            <person name="Lou B."/>
            <person name="Gupta G."/>
            <person name="Civerolo E.L."/>
        </authorList>
    </citation>
    <scope>NUCLEOTIDE SEQUENCE [LARGE SCALE GENOMIC DNA]</scope>
    <source>
        <strain evidence="18 19">PTSAPSY</strain>
    </source>
</reference>
<dbReference type="InterPro" id="IPR015887">
    <property type="entry name" value="DNA_glyclase_Znf_dom_DNA_BS"/>
</dbReference>
<evidence type="ECO:0000256" key="15">
    <source>
        <dbReference type="HAMAP-Rule" id="MF_00103"/>
    </source>
</evidence>
<dbReference type="GO" id="GO:0008270">
    <property type="term" value="F:zinc ion binding"/>
    <property type="evidence" value="ECO:0007669"/>
    <property type="project" value="UniProtKB-UniRule"/>
</dbReference>
<dbReference type="PROSITE" id="PS51066">
    <property type="entry name" value="ZF_FPG_2"/>
    <property type="match status" value="1"/>
</dbReference>
<evidence type="ECO:0000259" key="17">
    <source>
        <dbReference type="PROSITE" id="PS51068"/>
    </source>
</evidence>
<comment type="catalytic activity">
    <reaction evidence="1 15">
        <text>Hydrolysis of DNA containing ring-opened 7-methylguanine residues, releasing 2,6-diamino-4-hydroxy-5-(N-methyl)formamidopyrimidine.</text>
        <dbReference type="EC" id="3.2.2.23"/>
    </reaction>
</comment>
<dbReference type="Proteomes" id="UP000035503">
    <property type="component" value="Chromosome"/>
</dbReference>
<evidence type="ECO:0000259" key="16">
    <source>
        <dbReference type="PROSITE" id="PS51066"/>
    </source>
</evidence>
<evidence type="ECO:0000256" key="9">
    <source>
        <dbReference type="ARBA" id="ARBA00023125"/>
    </source>
</evidence>
<dbReference type="EC" id="4.2.99.18" evidence="15"/>
<proteinExistence type="inferred from homology"/>
<evidence type="ECO:0000256" key="10">
    <source>
        <dbReference type="ARBA" id="ARBA00023204"/>
    </source>
</evidence>
<dbReference type="Pfam" id="PF01149">
    <property type="entry name" value="Fapy_DNA_glyco"/>
    <property type="match status" value="1"/>
</dbReference>
<dbReference type="EC" id="3.2.2.23" evidence="15"/>
<evidence type="ECO:0000256" key="6">
    <source>
        <dbReference type="ARBA" id="ARBA00022771"/>
    </source>
</evidence>
<keyword evidence="7 15" id="KW-0378">Hydrolase</keyword>
<gene>
    <name evidence="15" type="primary">mutM</name>
    <name evidence="15" type="synonym">fpg</name>
    <name evidence="18" type="ORF">G293_03270</name>
</gene>
<dbReference type="EMBL" id="CP004021">
    <property type="protein sequence ID" value="AKK20282.1"/>
    <property type="molecule type" value="Genomic_DNA"/>
</dbReference>
<dbReference type="PANTHER" id="PTHR22993:SF9">
    <property type="entry name" value="FORMAMIDOPYRIMIDINE-DNA GLYCOSYLASE"/>
    <property type="match status" value="1"/>
</dbReference>
<dbReference type="SMART" id="SM01232">
    <property type="entry name" value="H2TH"/>
    <property type="match status" value="1"/>
</dbReference>
<comment type="function">
    <text evidence="15">Involved in base excision repair of DNA damaged by oxidation or by mutagenic agents. Acts as DNA glycosylase that recognizes and removes damaged bases. Has a preference for oxidized purines, such as 7,8-dihydro-8-oxoguanine (8-oxoG). Has AP (apurinic/apyrimidinic) lyase activity and introduces nicks in the DNA strand. Cleaves the DNA backbone by beta-delta elimination to generate a single-strand break at the site of the removed base with both 3'- and 5'-phosphates.</text>
</comment>
<evidence type="ECO:0000256" key="3">
    <source>
        <dbReference type="ARBA" id="ARBA00011245"/>
    </source>
</evidence>
<comment type="subunit">
    <text evidence="3 15">Monomer.</text>
</comment>
<keyword evidence="5 15" id="KW-0227">DNA damage</keyword>
<dbReference type="SUPFAM" id="SSF46946">
    <property type="entry name" value="S13-like H2TH domain"/>
    <property type="match status" value="1"/>
</dbReference>
<dbReference type="STRING" id="1277257.G293_03270"/>
<dbReference type="InterPro" id="IPR020629">
    <property type="entry name" value="FPG_Glyclase"/>
</dbReference>
<dbReference type="PATRIC" id="fig|1277257.4.peg.703"/>
<feature type="active site" description="Schiff-base intermediate with DNA" evidence="15">
    <location>
        <position position="2"/>
    </location>
</feature>
<comment type="similarity">
    <text evidence="2 15">Belongs to the FPG family.</text>
</comment>
<dbReference type="GO" id="GO:0140078">
    <property type="term" value="F:class I DNA-(apurinic or apyrimidinic site) endonuclease activity"/>
    <property type="evidence" value="ECO:0007669"/>
    <property type="project" value="UniProtKB-EC"/>
</dbReference>
<keyword evidence="6 15" id="KW-0863">Zinc-finger</keyword>
<dbReference type="GO" id="GO:0034039">
    <property type="term" value="F:8-oxo-7,8-dihydroguanine DNA N-glycosylase activity"/>
    <property type="evidence" value="ECO:0007669"/>
    <property type="project" value="TreeGrafter"/>
</dbReference>
<dbReference type="Pfam" id="PF06831">
    <property type="entry name" value="H2TH"/>
    <property type="match status" value="1"/>
</dbReference>
<feature type="active site" description="Proton donor" evidence="15">
    <location>
        <position position="3"/>
    </location>
</feature>
<feature type="binding site" evidence="15">
    <location>
        <position position="100"/>
    </location>
    <ligand>
        <name>DNA</name>
        <dbReference type="ChEBI" id="CHEBI:16991"/>
    </ligand>
</feature>
<evidence type="ECO:0000256" key="5">
    <source>
        <dbReference type="ARBA" id="ARBA00022763"/>
    </source>
</evidence>
<dbReference type="HAMAP" id="MF_00103">
    <property type="entry name" value="Fapy_DNA_glycosyl"/>
    <property type="match status" value="1"/>
</dbReference>
<dbReference type="SMART" id="SM00898">
    <property type="entry name" value="Fapy_DNA_glyco"/>
    <property type="match status" value="1"/>
</dbReference>
<feature type="active site" description="Proton donor; for delta-elimination activity" evidence="15">
    <location>
        <position position="283"/>
    </location>
</feature>
<protein>
    <recommendedName>
        <fullName evidence="15">Formamidopyrimidine-DNA glycosylase</fullName>
        <shortName evidence="15">Fapy-DNA glycosylase</shortName>
        <ecNumber evidence="15">3.2.2.23</ecNumber>
    </recommendedName>
    <alternativeName>
        <fullName evidence="15">DNA-(apurinic or apyrimidinic site) lyase MutM</fullName>
        <shortName evidence="15">AP lyase MutM</shortName>
        <ecNumber evidence="15">4.2.99.18</ecNumber>
    </alternativeName>
</protein>
<organism evidence="18 19">
    <name type="scientific">Candidatus Liberibacter africanus PTSAPSY</name>
    <dbReference type="NCBI Taxonomy" id="1277257"/>
    <lineage>
        <taxon>Bacteria</taxon>
        <taxon>Pseudomonadati</taxon>
        <taxon>Pseudomonadota</taxon>
        <taxon>Alphaproteobacteria</taxon>
        <taxon>Hyphomicrobiales</taxon>
        <taxon>Rhizobiaceae</taxon>
        <taxon>Liberibacter</taxon>
    </lineage>
</organism>
<dbReference type="CDD" id="cd08966">
    <property type="entry name" value="EcFpg-like_N"/>
    <property type="match status" value="1"/>
</dbReference>
<dbReference type="PROSITE" id="PS01242">
    <property type="entry name" value="ZF_FPG_1"/>
    <property type="match status" value="1"/>
</dbReference>
<feature type="domain" description="Formamidopyrimidine-DNA glycosylase catalytic" evidence="17">
    <location>
        <begin position="2"/>
        <end position="127"/>
    </location>
</feature>
<comment type="cofactor">
    <cofactor evidence="15">
        <name>Zn(2+)</name>
        <dbReference type="ChEBI" id="CHEBI:29105"/>
    </cofactor>
    <text evidence="15">Binds 1 zinc ion per subunit.</text>
</comment>
<dbReference type="PROSITE" id="PS51068">
    <property type="entry name" value="FPG_CAT"/>
    <property type="match status" value="1"/>
</dbReference>
<comment type="catalytic activity">
    <reaction evidence="14 15">
        <text>2'-deoxyribonucleotide-(2'-deoxyribose 5'-phosphate)-2'-deoxyribonucleotide-DNA = a 3'-end 2'-deoxyribonucleotide-(2,3-dehydro-2,3-deoxyribose 5'-phosphate)-DNA + a 5'-end 5'-phospho-2'-deoxyribonucleoside-DNA + H(+)</text>
        <dbReference type="Rhea" id="RHEA:66592"/>
        <dbReference type="Rhea" id="RHEA-COMP:13180"/>
        <dbReference type="Rhea" id="RHEA-COMP:16897"/>
        <dbReference type="Rhea" id="RHEA-COMP:17067"/>
        <dbReference type="ChEBI" id="CHEBI:15378"/>
        <dbReference type="ChEBI" id="CHEBI:136412"/>
        <dbReference type="ChEBI" id="CHEBI:157695"/>
        <dbReference type="ChEBI" id="CHEBI:167181"/>
        <dbReference type="EC" id="4.2.99.18"/>
    </reaction>
</comment>
<dbReference type="SUPFAM" id="SSF81624">
    <property type="entry name" value="N-terminal domain of MutM-like DNA repair proteins"/>
    <property type="match status" value="1"/>
</dbReference>
<dbReference type="KEGG" id="lau:G293_03270"/>
<evidence type="ECO:0000256" key="1">
    <source>
        <dbReference type="ARBA" id="ARBA00001668"/>
    </source>
</evidence>
<dbReference type="PANTHER" id="PTHR22993">
    <property type="entry name" value="FORMAMIDOPYRIMIDINE-DNA GLYCOSYLASE"/>
    <property type="match status" value="1"/>
</dbReference>
<evidence type="ECO:0000313" key="19">
    <source>
        <dbReference type="Proteomes" id="UP000035503"/>
    </source>
</evidence>
<dbReference type="AlphaFoldDB" id="A0A0G3I934"/>
<keyword evidence="4 15" id="KW-0479">Metal-binding</keyword>
<keyword evidence="11 15" id="KW-0456">Lyase</keyword>
<evidence type="ECO:0000256" key="12">
    <source>
        <dbReference type="ARBA" id="ARBA00023268"/>
    </source>
</evidence>
<evidence type="ECO:0000256" key="11">
    <source>
        <dbReference type="ARBA" id="ARBA00023239"/>
    </source>
</evidence>
<evidence type="ECO:0000256" key="14">
    <source>
        <dbReference type="ARBA" id="ARBA00044632"/>
    </source>
</evidence>
<evidence type="ECO:0000256" key="2">
    <source>
        <dbReference type="ARBA" id="ARBA00009409"/>
    </source>
</evidence>
<feature type="active site" description="Proton donor; for beta-elimination activity" evidence="15">
    <location>
        <position position="58"/>
    </location>
</feature>
<dbReference type="NCBIfam" id="TIGR00577">
    <property type="entry name" value="fpg"/>
    <property type="match status" value="1"/>
</dbReference>
<dbReference type="Gene3D" id="3.20.190.10">
    <property type="entry name" value="MutM-like, N-terminal"/>
    <property type="match status" value="1"/>
</dbReference>
<keyword evidence="12 15" id="KW-0511">Multifunctional enzyme</keyword>
<evidence type="ECO:0000256" key="4">
    <source>
        <dbReference type="ARBA" id="ARBA00022723"/>
    </source>
</evidence>
<keyword evidence="10 15" id="KW-0234">DNA repair</keyword>
<keyword evidence="9 15" id="KW-0238">DNA-binding</keyword>
<dbReference type="Pfam" id="PF06827">
    <property type="entry name" value="zf-FPG_IleRS"/>
    <property type="match status" value="1"/>
</dbReference>
<evidence type="ECO:0000256" key="8">
    <source>
        <dbReference type="ARBA" id="ARBA00022833"/>
    </source>
</evidence>
<dbReference type="NCBIfam" id="NF002211">
    <property type="entry name" value="PRK01103.1"/>
    <property type="match status" value="1"/>
</dbReference>
<accession>A0A0G3I934</accession>
<evidence type="ECO:0000313" key="18">
    <source>
        <dbReference type="EMBL" id="AKK20282.1"/>
    </source>
</evidence>
<dbReference type="InterPro" id="IPR035937">
    <property type="entry name" value="FPG_N"/>
</dbReference>
<dbReference type="InterPro" id="IPR010663">
    <property type="entry name" value="Znf_FPG/IleRS"/>
</dbReference>
<evidence type="ECO:0000256" key="13">
    <source>
        <dbReference type="ARBA" id="ARBA00023295"/>
    </source>
</evidence>
<evidence type="ECO:0000256" key="7">
    <source>
        <dbReference type="ARBA" id="ARBA00022801"/>
    </source>
</evidence>
<keyword evidence="13 15" id="KW-0326">Glycosidase</keyword>
<dbReference type="InterPro" id="IPR010979">
    <property type="entry name" value="Ribosomal_uS13-like_H2TH"/>
</dbReference>
<keyword evidence="19" id="KW-1185">Reference proteome</keyword>